<dbReference type="EMBL" id="SPHZ02000010">
    <property type="protein sequence ID" value="KAF0896406.1"/>
    <property type="molecule type" value="Genomic_DNA"/>
</dbReference>
<dbReference type="InterPro" id="IPR002035">
    <property type="entry name" value="VWF_A"/>
</dbReference>
<organism evidence="3 4">
    <name type="scientific">Oryza meyeriana var. granulata</name>
    <dbReference type="NCBI Taxonomy" id="110450"/>
    <lineage>
        <taxon>Eukaryota</taxon>
        <taxon>Viridiplantae</taxon>
        <taxon>Streptophyta</taxon>
        <taxon>Embryophyta</taxon>
        <taxon>Tracheophyta</taxon>
        <taxon>Spermatophyta</taxon>
        <taxon>Magnoliopsida</taxon>
        <taxon>Liliopsida</taxon>
        <taxon>Poales</taxon>
        <taxon>Poaceae</taxon>
        <taxon>BOP clade</taxon>
        <taxon>Oryzoideae</taxon>
        <taxon>Oryzeae</taxon>
        <taxon>Oryzinae</taxon>
        <taxon>Oryza</taxon>
        <taxon>Oryza meyeriana</taxon>
    </lineage>
</organism>
<name>A0A6G1C8F4_9ORYZ</name>
<dbReference type="SUPFAM" id="SSF53300">
    <property type="entry name" value="vWA-like"/>
    <property type="match status" value="1"/>
</dbReference>
<dbReference type="Pfam" id="PF13768">
    <property type="entry name" value="VWA_3"/>
    <property type="match status" value="2"/>
</dbReference>
<feature type="signal peptide" evidence="1">
    <location>
        <begin position="1"/>
        <end position="23"/>
    </location>
</feature>
<keyword evidence="1" id="KW-0732">Signal</keyword>
<evidence type="ECO:0000259" key="2">
    <source>
        <dbReference type="Pfam" id="PF13768"/>
    </source>
</evidence>
<dbReference type="OrthoDB" id="657810at2759"/>
<protein>
    <recommendedName>
        <fullName evidence="2">VWFA domain-containing protein</fullName>
    </recommendedName>
</protein>
<feature type="domain" description="VWFA" evidence="2">
    <location>
        <begin position="71"/>
        <end position="110"/>
    </location>
</feature>
<feature type="chain" id="PRO_5026220594" description="VWFA domain-containing protein" evidence="1">
    <location>
        <begin position="24"/>
        <end position="506"/>
    </location>
</feature>
<dbReference type="PANTHER" id="PTHR10579">
    <property type="entry name" value="CALCIUM-ACTIVATED CHLORIDE CHANNEL REGULATOR"/>
    <property type="match status" value="1"/>
</dbReference>
<dbReference type="AlphaFoldDB" id="A0A6G1C8F4"/>
<reference evidence="3 4" key="1">
    <citation type="submission" date="2019-11" db="EMBL/GenBank/DDBJ databases">
        <title>Whole genome sequence of Oryza granulata.</title>
        <authorList>
            <person name="Li W."/>
        </authorList>
    </citation>
    <scope>NUCLEOTIDE SEQUENCE [LARGE SCALE GENOMIC DNA]</scope>
    <source>
        <strain evidence="4">cv. Menghai</strain>
        <tissue evidence="3">Leaf</tissue>
    </source>
</reference>
<dbReference type="Proteomes" id="UP000479710">
    <property type="component" value="Unassembled WGS sequence"/>
</dbReference>
<gene>
    <name evidence="3" type="ORF">E2562_024281</name>
</gene>
<evidence type="ECO:0000256" key="1">
    <source>
        <dbReference type="SAM" id="SignalP"/>
    </source>
</evidence>
<dbReference type="Gene3D" id="3.40.50.410">
    <property type="entry name" value="von Willebrand factor, type A domain"/>
    <property type="match status" value="1"/>
</dbReference>
<dbReference type="InterPro" id="IPR051266">
    <property type="entry name" value="CLCR"/>
</dbReference>
<keyword evidence="4" id="KW-1185">Reference proteome</keyword>
<comment type="caution">
    <text evidence="3">The sequence shown here is derived from an EMBL/GenBank/DDBJ whole genome shotgun (WGS) entry which is preliminary data.</text>
</comment>
<feature type="domain" description="VWFA" evidence="2">
    <location>
        <begin position="114"/>
        <end position="194"/>
    </location>
</feature>
<dbReference type="PANTHER" id="PTHR10579:SF102">
    <property type="entry name" value="EXPRESSED PROTEIN"/>
    <property type="match status" value="1"/>
</dbReference>
<evidence type="ECO:0000313" key="3">
    <source>
        <dbReference type="EMBL" id="KAF0896406.1"/>
    </source>
</evidence>
<proteinExistence type="predicted"/>
<dbReference type="InterPro" id="IPR036465">
    <property type="entry name" value="vWFA_dom_sf"/>
</dbReference>
<accession>A0A6G1C8F4</accession>
<evidence type="ECO:0000313" key="4">
    <source>
        <dbReference type="Proteomes" id="UP000479710"/>
    </source>
</evidence>
<sequence length="506" mass="54651">MGLQVMALLACLFSVLLFPEVSAISGTAVKVTTTPIFPKIPRDKTNKDFQMLLCVEAPAAADLKGRVIPIDLVVVLEVAGEKCLALVETAMKFAIQQLNNDDRLVVIGPRRPNAQPSTGLDEALKMLEGSSDDKRAKFIMLVTDNDDNSRFSNMPEWFNTALNKYPVHTFGLGASHDAAALRLIAHRSRGTYSFLDDQNVDKIARALALCLGGLKSVAAVGTRVVLKAVNGSGVRIDKVSSGGYASSIAQGDRTSGEIAIGALYAGEVKNFIVHLDVPAATEPTPGDDGVCCNQRQLLVVTLEGQFCSGIDGDGPIQAVLIVERPPTAVLPMPKVPSSMVVNYIFQFQWLEIVDVFINEEILAFPPIGADSLGAKLQVKWDQFVLDHQFWRPTAMGSPDNVVISFATLEVHLTLQQATITVVNGGTTFVGNSPCCVDQEPPSLLVPSEYDDNSYRFNPAYDGVISLDDINKLVSKIYQGMVKANNLKHCVPSHSAEQPMDPPMRAT</sequence>